<dbReference type="AlphaFoldDB" id="A0A4S4AJE0"/>
<reference evidence="2 3" key="1">
    <citation type="submission" date="2019-04" db="EMBL/GenBank/DDBJ databases">
        <title>Azoarcus rhizosphaerae sp. nov. isolated from rhizosphere of Ficus religiosa.</title>
        <authorList>
            <person name="Lin S.-Y."/>
            <person name="Hameed A."/>
            <person name="Hsu Y.-H."/>
            <person name="Young C.-C."/>
        </authorList>
    </citation>
    <scope>NUCLEOTIDE SEQUENCE [LARGE SCALE GENOMIC DNA]</scope>
    <source>
        <strain evidence="2 3">CC-YHH848</strain>
    </source>
</reference>
<gene>
    <name evidence="2" type="ORF">E6O51_15730</name>
</gene>
<evidence type="ECO:0000313" key="2">
    <source>
        <dbReference type="EMBL" id="THF59440.1"/>
    </source>
</evidence>
<dbReference type="PANTHER" id="PTHR34219">
    <property type="entry name" value="IRON-REGULATED INNER MEMBRANE PROTEIN-RELATED"/>
    <property type="match status" value="1"/>
</dbReference>
<evidence type="ECO:0000256" key="1">
    <source>
        <dbReference type="SAM" id="Phobius"/>
    </source>
</evidence>
<dbReference type="Proteomes" id="UP000307956">
    <property type="component" value="Unassembled WGS sequence"/>
</dbReference>
<sequence length="499" mass="53024">MPLSSPIPGSFTKAVLGAHQWLGIVFAALIYLVCVSGTLSVLADEFAQWEAPSAPRVNSAAAGLYARVAAAAFAEARAGGADHDLFVFGPTPELPWLRVFALGEHDGPGAPVELEWLADAEGRLQAPPRTPWTRFLRDHHYHLHLPAPYGAWAVGAVGTLLLASLLSGLLAHRRIFRDAFRLRRGGSRRVSLADLHNRIGVWALPFHLIVSLTGSLLGLAGLIVMLLALAAYQGDQDRAVAALLGPQPGSDHAAAPLPETVPMLREIERSTPGATITSVVFQHVGTAGQLVSIATAEPRHLARNERWTFDGQGNFLAKAGFTDGSVGMRIYGMLQPLHFGTYGGIGLKLIYVALGLGMCLVVATGPMLWLARRRGQGRPLPAAERLWTALVWGQLPAYAAAALVALLAGTADHVLPLAVYWAVTLGTALLAVRGRDEWRCGHRLRVGGGLLLAGLACGHALSWPAGLPAARVVNGLLLVAGIALVVGVSRRRVRAWRPE</sequence>
<comment type="caution">
    <text evidence="2">The sequence shown here is derived from an EMBL/GenBank/DDBJ whole genome shotgun (WGS) entry which is preliminary data.</text>
</comment>
<feature type="transmembrane region" description="Helical" evidence="1">
    <location>
        <begin position="349"/>
        <end position="369"/>
    </location>
</feature>
<proteinExistence type="predicted"/>
<name>A0A4S4AJE0_9RHOO</name>
<protein>
    <submittedName>
        <fullName evidence="2">PepSY domain-containing protein</fullName>
    </submittedName>
</protein>
<feature type="transmembrane region" description="Helical" evidence="1">
    <location>
        <begin position="469"/>
        <end position="488"/>
    </location>
</feature>
<feature type="transmembrane region" description="Helical" evidence="1">
    <location>
        <begin position="444"/>
        <end position="463"/>
    </location>
</feature>
<keyword evidence="3" id="KW-1185">Reference proteome</keyword>
<evidence type="ECO:0000313" key="3">
    <source>
        <dbReference type="Proteomes" id="UP000307956"/>
    </source>
</evidence>
<keyword evidence="1" id="KW-1133">Transmembrane helix</keyword>
<organism evidence="2 3">
    <name type="scientific">Pseudothauera rhizosphaerae</name>
    <dbReference type="NCBI Taxonomy" id="2565932"/>
    <lineage>
        <taxon>Bacteria</taxon>
        <taxon>Pseudomonadati</taxon>
        <taxon>Pseudomonadota</taxon>
        <taxon>Betaproteobacteria</taxon>
        <taxon>Rhodocyclales</taxon>
        <taxon>Zoogloeaceae</taxon>
        <taxon>Pseudothauera</taxon>
    </lineage>
</organism>
<dbReference type="RefSeq" id="WP_136385955.1">
    <property type="nucleotide sequence ID" value="NZ_SSOD01000013.1"/>
</dbReference>
<dbReference type="OrthoDB" id="9776609at2"/>
<keyword evidence="1" id="KW-0472">Membrane</keyword>
<dbReference type="Pfam" id="PF03929">
    <property type="entry name" value="PepSY_TM"/>
    <property type="match status" value="1"/>
</dbReference>
<accession>A0A4S4AJE0</accession>
<dbReference type="EMBL" id="SSOD01000013">
    <property type="protein sequence ID" value="THF59440.1"/>
    <property type="molecule type" value="Genomic_DNA"/>
</dbReference>
<feature type="transmembrane region" description="Helical" evidence="1">
    <location>
        <begin position="208"/>
        <end position="232"/>
    </location>
</feature>
<feature type="transmembrane region" description="Helical" evidence="1">
    <location>
        <begin position="414"/>
        <end position="432"/>
    </location>
</feature>
<keyword evidence="1" id="KW-0812">Transmembrane</keyword>
<feature type="transmembrane region" description="Helical" evidence="1">
    <location>
        <begin position="21"/>
        <end position="43"/>
    </location>
</feature>
<dbReference type="InterPro" id="IPR005625">
    <property type="entry name" value="PepSY-ass_TM"/>
</dbReference>
<feature type="transmembrane region" description="Helical" evidence="1">
    <location>
        <begin position="149"/>
        <end position="171"/>
    </location>
</feature>
<feature type="transmembrane region" description="Helical" evidence="1">
    <location>
        <begin position="389"/>
        <end position="408"/>
    </location>
</feature>
<dbReference type="PANTHER" id="PTHR34219:SF3">
    <property type="entry name" value="BLL7967 PROTEIN"/>
    <property type="match status" value="1"/>
</dbReference>